<keyword evidence="2" id="KW-1185">Reference proteome</keyword>
<proteinExistence type="predicted"/>
<evidence type="ECO:0000313" key="1">
    <source>
        <dbReference type="EMBL" id="QDV24807.1"/>
    </source>
</evidence>
<reference evidence="1 2" key="1">
    <citation type="submission" date="2019-02" db="EMBL/GenBank/DDBJ databases">
        <title>Deep-cultivation of Planctomycetes and their phenomic and genomic characterization uncovers novel biology.</title>
        <authorList>
            <person name="Wiegand S."/>
            <person name="Jogler M."/>
            <person name="Boedeker C."/>
            <person name="Pinto D."/>
            <person name="Vollmers J."/>
            <person name="Rivas-Marin E."/>
            <person name="Kohn T."/>
            <person name="Peeters S.H."/>
            <person name="Heuer A."/>
            <person name="Rast P."/>
            <person name="Oberbeckmann S."/>
            <person name="Bunk B."/>
            <person name="Jeske O."/>
            <person name="Meyerdierks A."/>
            <person name="Storesund J.E."/>
            <person name="Kallscheuer N."/>
            <person name="Luecker S."/>
            <person name="Lage O.M."/>
            <person name="Pohl T."/>
            <person name="Merkel B.J."/>
            <person name="Hornburger P."/>
            <person name="Mueller R.-W."/>
            <person name="Bruemmer F."/>
            <person name="Labrenz M."/>
            <person name="Spormann A.M."/>
            <person name="Op den Camp H."/>
            <person name="Overmann J."/>
            <person name="Amann R."/>
            <person name="Jetten M.S.M."/>
            <person name="Mascher T."/>
            <person name="Medema M.H."/>
            <person name="Devos D.P."/>
            <person name="Kaster A.-K."/>
            <person name="Ovreas L."/>
            <person name="Rohde M."/>
            <person name="Galperin M.Y."/>
            <person name="Jogler C."/>
        </authorList>
    </citation>
    <scope>NUCLEOTIDE SEQUENCE [LARGE SCALE GENOMIC DNA]</scope>
    <source>
        <strain evidence="1 2">Q31a</strain>
    </source>
</reference>
<sequence length="95" mass="11136">MVTYSLFLRVNNRGDWQMSRNKNATELIVHRKLFGNHHVVEADLPRESAAEIVGQSLDRLAHSKKWLVLEIQRIQANPEAIESVQIVCSREMYYW</sequence>
<gene>
    <name evidence="1" type="ORF">Q31a_31290</name>
</gene>
<dbReference type="AlphaFoldDB" id="A0A518G895"/>
<accession>A0A518G895</accession>
<dbReference type="EMBL" id="CP036298">
    <property type="protein sequence ID" value="QDV24807.1"/>
    <property type="molecule type" value="Genomic_DNA"/>
</dbReference>
<dbReference type="KEGG" id="ahel:Q31a_31290"/>
<evidence type="ECO:0000313" key="2">
    <source>
        <dbReference type="Proteomes" id="UP000318017"/>
    </source>
</evidence>
<organism evidence="1 2">
    <name type="scientific">Aureliella helgolandensis</name>
    <dbReference type="NCBI Taxonomy" id="2527968"/>
    <lineage>
        <taxon>Bacteria</taxon>
        <taxon>Pseudomonadati</taxon>
        <taxon>Planctomycetota</taxon>
        <taxon>Planctomycetia</taxon>
        <taxon>Pirellulales</taxon>
        <taxon>Pirellulaceae</taxon>
        <taxon>Aureliella</taxon>
    </lineage>
</organism>
<protein>
    <submittedName>
        <fullName evidence="1">Uncharacterized protein</fullName>
    </submittedName>
</protein>
<dbReference type="Proteomes" id="UP000318017">
    <property type="component" value="Chromosome"/>
</dbReference>
<name>A0A518G895_9BACT</name>